<dbReference type="InterPro" id="IPR004352">
    <property type="entry name" value="GH114_TIM-barrel"/>
</dbReference>
<feature type="chain" id="PRO_5040904884" evidence="1">
    <location>
        <begin position="28"/>
        <end position="276"/>
    </location>
</feature>
<dbReference type="InterPro" id="IPR013785">
    <property type="entry name" value="Aldolase_TIM"/>
</dbReference>
<protein>
    <submittedName>
        <fullName evidence="3">Endo alpha-1,4 polygalactosaminidase</fullName>
    </submittedName>
</protein>
<dbReference type="Gene3D" id="3.20.20.70">
    <property type="entry name" value="Aldolase class I"/>
    <property type="match status" value="1"/>
</dbReference>
<sequence>MTPLVTALRNAALACAVVALSAPAAQAQPAAAQVQLPPVPAVLDYQLGAAYTPPAGVTLVTRDSTATPAPGIYNICYVNGFQTQPGERDLWLKNRKDLLLSDSKGNPIIDPEWPDEFLLDTSTSAKRTRLAEITGATIQLCAQKGFKAVEIDNLDSYSRSKGKLTVDNNLAYATLLAQRAHGLNLAIGQKNSAEESRRARTQVGFDFAFSEECHAYEECSSYSDVYGTHVMDVEYTDNLRGTFANVCRDADTPATTTLRDRDLVGPGNGAYRFDHC</sequence>
<comment type="caution">
    <text evidence="3">The sequence shown here is derived from an EMBL/GenBank/DDBJ whole genome shotgun (WGS) entry which is preliminary data.</text>
</comment>
<dbReference type="PANTHER" id="PTHR35273">
    <property type="entry name" value="ALPHA-1,4 POLYGALACTOSAMINIDASE, PUTATIVE (AFU_ORTHOLOGUE AFUA_3G07890)-RELATED"/>
    <property type="match status" value="1"/>
</dbReference>
<dbReference type="EMBL" id="JANYMP010000004">
    <property type="protein sequence ID" value="MCS7477240.1"/>
    <property type="molecule type" value="Genomic_DNA"/>
</dbReference>
<reference evidence="3" key="1">
    <citation type="submission" date="2022-08" db="EMBL/GenBank/DDBJ databases">
        <authorList>
            <person name="Tistechok S."/>
            <person name="Samborskyy M."/>
            <person name="Roman I."/>
        </authorList>
    </citation>
    <scope>NUCLEOTIDE SEQUENCE</scope>
    <source>
        <strain evidence="3">DSM 103496</strain>
    </source>
</reference>
<feature type="domain" description="Glycoside-hydrolase family GH114 TIM-barrel" evidence="2">
    <location>
        <begin position="44"/>
        <end position="264"/>
    </location>
</feature>
<proteinExistence type="predicted"/>
<dbReference type="AlphaFoldDB" id="A0A9X3AFI4"/>
<gene>
    <name evidence="3" type="ORF">NZH93_10285</name>
</gene>
<evidence type="ECO:0000259" key="2">
    <source>
        <dbReference type="Pfam" id="PF03537"/>
    </source>
</evidence>
<dbReference type="PANTHER" id="PTHR35273:SF2">
    <property type="entry name" value="ALPHA-GALACTOSIDASE"/>
    <property type="match status" value="1"/>
</dbReference>
<name>A0A9X3AFI4_9PSEU</name>
<accession>A0A9X3AFI4</accession>
<dbReference type="SUPFAM" id="SSF51445">
    <property type="entry name" value="(Trans)glycosidases"/>
    <property type="match status" value="1"/>
</dbReference>
<dbReference type="Proteomes" id="UP001141259">
    <property type="component" value="Unassembled WGS sequence"/>
</dbReference>
<dbReference type="RefSeq" id="WP_259622752.1">
    <property type="nucleotide sequence ID" value="NZ_JANYMP010000004.1"/>
</dbReference>
<dbReference type="InterPro" id="IPR017853">
    <property type="entry name" value="GH"/>
</dbReference>
<feature type="signal peptide" evidence="1">
    <location>
        <begin position="1"/>
        <end position="27"/>
    </location>
</feature>
<organism evidence="3 4">
    <name type="scientific">Umezawaea endophytica</name>
    <dbReference type="NCBI Taxonomy" id="1654476"/>
    <lineage>
        <taxon>Bacteria</taxon>
        <taxon>Bacillati</taxon>
        <taxon>Actinomycetota</taxon>
        <taxon>Actinomycetes</taxon>
        <taxon>Pseudonocardiales</taxon>
        <taxon>Pseudonocardiaceae</taxon>
        <taxon>Umezawaea</taxon>
    </lineage>
</organism>
<evidence type="ECO:0000313" key="4">
    <source>
        <dbReference type="Proteomes" id="UP001141259"/>
    </source>
</evidence>
<evidence type="ECO:0000256" key="1">
    <source>
        <dbReference type="SAM" id="SignalP"/>
    </source>
</evidence>
<keyword evidence="1" id="KW-0732">Signal</keyword>
<dbReference type="Pfam" id="PF03537">
    <property type="entry name" value="Glyco_hydro_114"/>
    <property type="match status" value="1"/>
</dbReference>
<keyword evidence="4" id="KW-1185">Reference proteome</keyword>
<evidence type="ECO:0000313" key="3">
    <source>
        <dbReference type="EMBL" id="MCS7477240.1"/>
    </source>
</evidence>